<evidence type="ECO:0000256" key="9">
    <source>
        <dbReference type="HAMAP-Rule" id="MF_00969"/>
    </source>
</evidence>
<dbReference type="GO" id="GO:0005737">
    <property type="term" value="C:cytoplasm"/>
    <property type="evidence" value="ECO:0007669"/>
    <property type="project" value="UniProtKB-SubCell"/>
</dbReference>
<dbReference type="Pfam" id="PF02559">
    <property type="entry name" value="CarD_TRCF_RID"/>
    <property type="match status" value="1"/>
</dbReference>
<dbReference type="InterPro" id="IPR041471">
    <property type="entry name" value="UvrB_inter"/>
</dbReference>
<sequence length="1157" mass="134011">MDFLVDIINNLRPFEEISDALKDSKSPIAVYGTTEGFCGIFSYALFRKLNKKLLIIAENRLSARKYYEDLFNISPLRVLLYPEKDIFLYDRDSKSRDNLKTRLGTISKILTDDWDIIVTTLRALGDKISARDMFLKNTLTLEKSKDIDIKSLNAKLLQMGYERYPQVEGMGQFSIRGNIIDIATFSDNYRIELFDTEIDSIRTFELESQRSIDFIDSVKIYPTLDILISQDDRLNAAKKIENEINKTKLSGERKDRLFEKFSLYKNRLVEDEYIQNPDLIIPFLNEDKLSGIIDFIGEDTISILNEPKQILEREETLELENSETITEMITFGEALPSHKNIYYPYLNIIDKLRKRNLLTLNALLTSPKEFRPKAIVNFKMKSITNYRSKIKLFREDLDYYLSNGYKVILLGGSLKRAKRLHNFLLEFNLNVEFKEDRNTEFTNNFVVTTGSVNAGCEFALSKIVIINYAEIYGTYKEKKKPKRKKEKILNFEDLHVGDYVVHESHGIGKYIGTEQLEVSGIKRDYVVIKYFGDDKLFLPIESLDLIYKYTGDEKKAPKLNKLNSIEWNKTKRKAKKSIDDMADDLIKLYAARESKSGFKFSKDSSFQREFEDAFIYEETDGQLLSSEEIKKDMEEAHPMDRLLCADVGYGKTEVALRAAFKAILDGKQVAFLVPTTILAQQHYNIMVERFKDFPVEVGILSRFRTKKEQKETIEKLKAGIVDIVVGTHRLLSKDVVFKDLGLLIIDEEQRFGVRHKEKLKMLKENIDTLTLSATPIPRTLQMSMIGIRDMSVIEEPPEERFPVKTYVLEYNPLMVREAILREVERGGQVYFVYNRVANMEYKLQQLRELVPEVSFVMANGQMNEKDLEDTMLSFLRGDVDVLLCSTIIETGMDVQNANTMIITDSNRLGLSQLYQLRGRIGRSSRVAYAYFTYEKDVSISEIAQKRLKTIKEFTEFGSGFKIALRDLEIRGSGSILGSKQHGHIDNIGYDLYMKYLTQAVNKLKGIETRETIETVIDLKIDSYIPKTYIEDERLRLEIYNKISVLESEKEYSDLIDELIDRFSDLPKEVVNLMDISLLRYKASKINVISIIEKDGKYTIKLNEEIGLNLIKEMGENFKYISYDLSEHSEIILEKLKYPMEDLKKALVIISSQKNHNK</sequence>
<dbReference type="GO" id="GO:0005524">
    <property type="term" value="F:ATP binding"/>
    <property type="evidence" value="ECO:0007669"/>
    <property type="project" value="UniProtKB-UniRule"/>
</dbReference>
<dbReference type="InterPro" id="IPR011545">
    <property type="entry name" value="DEAD/DEAH_box_helicase_dom"/>
</dbReference>
<organism evidence="12 13">
    <name type="scientific">Peptoniphilus lacrimalis</name>
    <dbReference type="NCBI Taxonomy" id="33031"/>
    <lineage>
        <taxon>Bacteria</taxon>
        <taxon>Bacillati</taxon>
        <taxon>Bacillota</taxon>
        <taxon>Tissierellia</taxon>
        <taxon>Tissierellales</taxon>
        <taxon>Peptoniphilaceae</taxon>
        <taxon>Peptoniphilus</taxon>
    </lineage>
</organism>
<proteinExistence type="inferred from homology"/>
<dbReference type="Pfam" id="PF03461">
    <property type="entry name" value="TRCF"/>
    <property type="match status" value="1"/>
</dbReference>
<evidence type="ECO:0000313" key="12">
    <source>
        <dbReference type="EMBL" id="SUB56339.1"/>
    </source>
</evidence>
<dbReference type="PANTHER" id="PTHR47964">
    <property type="entry name" value="ATP-DEPENDENT DNA HELICASE HOMOLOG RECG, CHLOROPLASTIC"/>
    <property type="match status" value="1"/>
</dbReference>
<dbReference type="PROSITE" id="PS51192">
    <property type="entry name" value="HELICASE_ATP_BIND_1"/>
    <property type="match status" value="1"/>
</dbReference>
<feature type="domain" description="Helicase C-terminal" evidence="11">
    <location>
        <begin position="814"/>
        <end position="968"/>
    </location>
</feature>
<evidence type="ECO:0000259" key="10">
    <source>
        <dbReference type="PROSITE" id="PS51192"/>
    </source>
</evidence>
<dbReference type="InterPro" id="IPR003711">
    <property type="entry name" value="CarD-like/TRCF_RID"/>
</dbReference>
<dbReference type="SUPFAM" id="SSF52540">
    <property type="entry name" value="P-loop containing nucleoside triphosphate hydrolases"/>
    <property type="match status" value="4"/>
</dbReference>
<dbReference type="Pfam" id="PF17757">
    <property type="entry name" value="UvrB_inter"/>
    <property type="match status" value="1"/>
</dbReference>
<dbReference type="Gene3D" id="3.90.1150.50">
    <property type="entry name" value="Transcription-repair-coupling factor, D7 domain"/>
    <property type="match status" value="1"/>
</dbReference>
<comment type="similarity">
    <text evidence="9">In the N-terminal section; belongs to the UvrB family.</text>
</comment>
<dbReference type="InterPro" id="IPR027417">
    <property type="entry name" value="P-loop_NTPase"/>
</dbReference>
<dbReference type="InterPro" id="IPR004576">
    <property type="entry name" value="Mfd"/>
</dbReference>
<dbReference type="NCBIfam" id="TIGR00580">
    <property type="entry name" value="mfd"/>
    <property type="match status" value="1"/>
</dbReference>
<evidence type="ECO:0000256" key="6">
    <source>
        <dbReference type="ARBA" id="ARBA00022840"/>
    </source>
</evidence>
<dbReference type="InterPro" id="IPR037235">
    <property type="entry name" value="TRCF-like_C_D7"/>
</dbReference>
<dbReference type="PANTHER" id="PTHR47964:SF1">
    <property type="entry name" value="ATP-DEPENDENT DNA HELICASE HOMOLOG RECG, CHLOROPLASTIC"/>
    <property type="match status" value="1"/>
</dbReference>
<comment type="similarity">
    <text evidence="9">In the C-terminal section; belongs to the helicase family. RecG subfamily.</text>
</comment>
<dbReference type="CDD" id="cd17991">
    <property type="entry name" value="DEXHc_TRCF"/>
    <property type="match status" value="1"/>
</dbReference>
<dbReference type="GO" id="GO:0000716">
    <property type="term" value="P:transcription-coupled nucleotide-excision repair, DNA damage recognition"/>
    <property type="evidence" value="ECO:0007669"/>
    <property type="project" value="UniProtKB-UniRule"/>
</dbReference>
<dbReference type="AlphaFoldDB" id="A0A379C2K1"/>
<reference evidence="12 13" key="1">
    <citation type="submission" date="2018-06" db="EMBL/GenBank/DDBJ databases">
        <authorList>
            <consortium name="Pathogen Informatics"/>
            <person name="Doyle S."/>
        </authorList>
    </citation>
    <scope>NUCLEOTIDE SEQUENCE [LARGE SCALE GENOMIC DNA]</scope>
    <source>
        <strain evidence="12 13">NCTC13149</strain>
    </source>
</reference>
<dbReference type="SUPFAM" id="SSF141259">
    <property type="entry name" value="CarD-like"/>
    <property type="match status" value="1"/>
</dbReference>
<dbReference type="EMBL" id="UGSZ01000001">
    <property type="protein sequence ID" value="SUB56339.1"/>
    <property type="molecule type" value="Genomic_DNA"/>
</dbReference>
<dbReference type="SMART" id="SM00982">
    <property type="entry name" value="TRCF"/>
    <property type="match status" value="1"/>
</dbReference>
<comment type="function">
    <text evidence="9">Couples transcription and DNA repair by recognizing RNA polymerase (RNAP) stalled at DNA lesions. Mediates ATP-dependent release of RNAP and its truncated transcript from the DNA, and recruitment of nucleotide excision repair machinery to the damaged site.</text>
</comment>
<dbReference type="EC" id="3.6.4.-" evidence="9"/>
<dbReference type="Pfam" id="PF00270">
    <property type="entry name" value="DEAD"/>
    <property type="match status" value="1"/>
</dbReference>
<dbReference type="GO" id="GO:0003678">
    <property type="term" value="F:DNA helicase activity"/>
    <property type="evidence" value="ECO:0007669"/>
    <property type="project" value="TreeGrafter"/>
</dbReference>
<dbReference type="InterPro" id="IPR047112">
    <property type="entry name" value="RecG/Mfd"/>
</dbReference>
<comment type="subcellular location">
    <subcellularLocation>
        <location evidence="9">Cytoplasm</location>
    </subcellularLocation>
</comment>
<dbReference type="GO" id="GO:0003684">
    <property type="term" value="F:damaged DNA binding"/>
    <property type="evidence" value="ECO:0007669"/>
    <property type="project" value="InterPro"/>
</dbReference>
<dbReference type="SMART" id="SM00487">
    <property type="entry name" value="DEXDc"/>
    <property type="match status" value="1"/>
</dbReference>
<evidence type="ECO:0000256" key="5">
    <source>
        <dbReference type="ARBA" id="ARBA00022806"/>
    </source>
</evidence>
<dbReference type="SUPFAM" id="SSF143517">
    <property type="entry name" value="TRCF domain-like"/>
    <property type="match status" value="1"/>
</dbReference>
<dbReference type="Gene3D" id="3.40.50.300">
    <property type="entry name" value="P-loop containing nucleotide triphosphate hydrolases"/>
    <property type="match status" value="2"/>
</dbReference>
<dbReference type="STRING" id="1122949.GCA_000378725_00180"/>
<dbReference type="InterPro" id="IPR005118">
    <property type="entry name" value="TRCF_C"/>
</dbReference>
<feature type="domain" description="Helicase ATP-binding" evidence="10">
    <location>
        <begin position="632"/>
        <end position="793"/>
    </location>
</feature>
<evidence type="ECO:0000256" key="7">
    <source>
        <dbReference type="ARBA" id="ARBA00023125"/>
    </source>
</evidence>
<keyword evidence="6 9" id="KW-0067">ATP-binding</keyword>
<dbReference type="InterPro" id="IPR036101">
    <property type="entry name" value="CarD-like/TRCF_RID_sf"/>
</dbReference>
<dbReference type="Gene3D" id="3.40.50.11180">
    <property type="match status" value="1"/>
</dbReference>
<dbReference type="RefSeq" id="WP_019034232.1">
    <property type="nucleotide sequence ID" value="NZ_UGSZ01000001.1"/>
</dbReference>
<evidence type="ECO:0000259" key="11">
    <source>
        <dbReference type="PROSITE" id="PS51194"/>
    </source>
</evidence>
<evidence type="ECO:0000256" key="3">
    <source>
        <dbReference type="ARBA" id="ARBA00022763"/>
    </source>
</evidence>
<dbReference type="OrthoDB" id="9804325at2"/>
<dbReference type="Gene3D" id="2.40.10.170">
    <property type="match status" value="1"/>
</dbReference>
<keyword evidence="8 9" id="KW-0234">DNA repair</keyword>
<keyword evidence="4 9" id="KW-0378">Hydrolase</keyword>
<name>A0A379C2K1_9FIRM</name>
<evidence type="ECO:0000256" key="8">
    <source>
        <dbReference type="ARBA" id="ARBA00023204"/>
    </source>
</evidence>
<dbReference type="Gene3D" id="3.30.2060.10">
    <property type="entry name" value="Penicillin-binding protein 1b domain"/>
    <property type="match status" value="1"/>
</dbReference>
<dbReference type="SMART" id="SM01058">
    <property type="entry name" value="CarD_TRCF"/>
    <property type="match status" value="1"/>
</dbReference>
<keyword evidence="1 9" id="KW-0963">Cytoplasm</keyword>
<protein>
    <recommendedName>
        <fullName evidence="9">Transcription-repair-coupling factor</fullName>
        <shortName evidence="9">TRCF</shortName>
        <ecNumber evidence="9">3.6.4.-</ecNumber>
    </recommendedName>
</protein>
<evidence type="ECO:0000256" key="1">
    <source>
        <dbReference type="ARBA" id="ARBA00022490"/>
    </source>
</evidence>
<evidence type="ECO:0000256" key="2">
    <source>
        <dbReference type="ARBA" id="ARBA00022741"/>
    </source>
</evidence>
<keyword evidence="7 9" id="KW-0238">DNA-binding</keyword>
<dbReference type="InterPro" id="IPR001650">
    <property type="entry name" value="Helicase_C-like"/>
</dbReference>
<gene>
    <name evidence="9 12" type="primary">mfd</name>
    <name evidence="12" type="ORF">NCTC13149_00109</name>
</gene>
<dbReference type="GO" id="GO:0016787">
    <property type="term" value="F:hydrolase activity"/>
    <property type="evidence" value="ECO:0007669"/>
    <property type="project" value="UniProtKB-KW"/>
</dbReference>
<evidence type="ECO:0000313" key="13">
    <source>
        <dbReference type="Proteomes" id="UP000255517"/>
    </source>
</evidence>
<dbReference type="SMART" id="SM00490">
    <property type="entry name" value="HELICc"/>
    <property type="match status" value="1"/>
</dbReference>
<accession>A0A379C2K1</accession>
<keyword evidence="2 9" id="KW-0547">Nucleotide-binding</keyword>
<dbReference type="Pfam" id="PF00271">
    <property type="entry name" value="Helicase_C"/>
    <property type="match status" value="1"/>
</dbReference>
<dbReference type="GO" id="GO:0006355">
    <property type="term" value="P:regulation of DNA-templated transcription"/>
    <property type="evidence" value="ECO:0007669"/>
    <property type="project" value="UniProtKB-UniRule"/>
</dbReference>
<dbReference type="Proteomes" id="UP000255517">
    <property type="component" value="Unassembled WGS sequence"/>
</dbReference>
<keyword evidence="3 9" id="KW-0227">DNA damage</keyword>
<dbReference type="InterPro" id="IPR014001">
    <property type="entry name" value="Helicase_ATP-bd"/>
</dbReference>
<evidence type="ECO:0000256" key="4">
    <source>
        <dbReference type="ARBA" id="ARBA00022801"/>
    </source>
</evidence>
<dbReference type="PROSITE" id="PS51194">
    <property type="entry name" value="HELICASE_CTER"/>
    <property type="match status" value="1"/>
</dbReference>
<dbReference type="HAMAP" id="MF_00969">
    <property type="entry name" value="TRCF"/>
    <property type="match status" value="1"/>
</dbReference>
<keyword evidence="5" id="KW-0347">Helicase</keyword>